<dbReference type="AlphaFoldDB" id="W3X1E1"/>
<evidence type="ECO:0000313" key="4">
    <source>
        <dbReference type="EMBL" id="ETS79824.1"/>
    </source>
</evidence>
<dbReference type="GO" id="GO:0016491">
    <property type="term" value="F:oxidoreductase activity"/>
    <property type="evidence" value="ECO:0007669"/>
    <property type="project" value="InterPro"/>
</dbReference>
<dbReference type="STRING" id="1229662.W3X1E1"/>
<dbReference type="OMA" id="IDHEFTH"/>
<accession>W3X1E1</accession>
<dbReference type="Pfam" id="PF07110">
    <property type="entry name" value="EthD"/>
    <property type="match status" value="1"/>
</dbReference>
<gene>
    <name evidence="4" type="ORF">PFICI_07353</name>
</gene>
<dbReference type="EMBL" id="KI912113">
    <property type="protein sequence ID" value="ETS79824.1"/>
    <property type="molecule type" value="Genomic_DNA"/>
</dbReference>
<dbReference type="Gene3D" id="3.30.70.100">
    <property type="match status" value="1"/>
</dbReference>
<evidence type="ECO:0000313" key="5">
    <source>
        <dbReference type="Proteomes" id="UP000030651"/>
    </source>
</evidence>
<dbReference type="InParanoid" id="W3X1E1"/>
<dbReference type="eggNOG" id="ENOG502SZYR">
    <property type="taxonomic scope" value="Eukaryota"/>
</dbReference>
<sequence length="154" mass="17863">MQPLEHSQLSEQTNVRQSPERRVQRAIKISVFFNKKESIDHDSFFRHWETIHADLVVATQAFRNNIVRYAQHYQTPEMKEMARSLGEGVLEYDACAQLWVNTWDDWLAFSNSPEYTTALADDCKNFMTLPMTYMIGYETVVVGEDYGGVSEEAI</sequence>
<dbReference type="GeneID" id="19272366"/>
<dbReference type="HOGENOM" id="CLU_115019_3_0_1"/>
<organism evidence="4 5">
    <name type="scientific">Pestalotiopsis fici (strain W106-1 / CGMCC3.15140)</name>
    <dbReference type="NCBI Taxonomy" id="1229662"/>
    <lineage>
        <taxon>Eukaryota</taxon>
        <taxon>Fungi</taxon>
        <taxon>Dikarya</taxon>
        <taxon>Ascomycota</taxon>
        <taxon>Pezizomycotina</taxon>
        <taxon>Sordariomycetes</taxon>
        <taxon>Xylariomycetidae</taxon>
        <taxon>Amphisphaeriales</taxon>
        <taxon>Sporocadaceae</taxon>
        <taxon>Pestalotiopsis</taxon>
    </lineage>
</organism>
<evidence type="ECO:0000259" key="3">
    <source>
        <dbReference type="Pfam" id="PF07110"/>
    </source>
</evidence>
<protein>
    <recommendedName>
        <fullName evidence="3">EthD domain-containing protein</fullName>
    </recommendedName>
</protein>
<evidence type="ECO:0000256" key="2">
    <source>
        <dbReference type="SAM" id="MobiDB-lite"/>
    </source>
</evidence>
<dbReference type="Proteomes" id="UP000030651">
    <property type="component" value="Unassembled WGS sequence"/>
</dbReference>
<evidence type="ECO:0000256" key="1">
    <source>
        <dbReference type="ARBA" id="ARBA00005986"/>
    </source>
</evidence>
<feature type="compositionally biased region" description="Polar residues" evidence="2">
    <location>
        <begin position="1"/>
        <end position="17"/>
    </location>
</feature>
<dbReference type="InterPro" id="IPR009799">
    <property type="entry name" value="EthD_dom"/>
</dbReference>
<dbReference type="RefSeq" id="XP_007834125.1">
    <property type="nucleotide sequence ID" value="XM_007835934.1"/>
</dbReference>
<dbReference type="InterPro" id="IPR011008">
    <property type="entry name" value="Dimeric_a/b-barrel"/>
</dbReference>
<reference evidence="5" key="1">
    <citation type="journal article" date="2015" name="BMC Genomics">
        <title>Genomic and transcriptomic analysis of the endophytic fungus Pestalotiopsis fici reveals its lifestyle and high potential for synthesis of natural products.</title>
        <authorList>
            <person name="Wang X."/>
            <person name="Zhang X."/>
            <person name="Liu L."/>
            <person name="Xiang M."/>
            <person name="Wang W."/>
            <person name="Sun X."/>
            <person name="Che Y."/>
            <person name="Guo L."/>
            <person name="Liu G."/>
            <person name="Guo L."/>
            <person name="Wang C."/>
            <person name="Yin W.B."/>
            <person name="Stadler M."/>
            <person name="Zhang X."/>
            <person name="Liu X."/>
        </authorList>
    </citation>
    <scope>NUCLEOTIDE SEQUENCE [LARGE SCALE GENOMIC DNA]</scope>
    <source>
        <strain evidence="5">W106-1 / CGMCC3.15140</strain>
    </source>
</reference>
<comment type="similarity">
    <text evidence="1">Belongs to the tpcK family.</text>
</comment>
<dbReference type="SUPFAM" id="SSF54909">
    <property type="entry name" value="Dimeric alpha+beta barrel"/>
    <property type="match status" value="1"/>
</dbReference>
<feature type="domain" description="EthD" evidence="3">
    <location>
        <begin position="36"/>
        <end position="128"/>
    </location>
</feature>
<proteinExistence type="inferred from homology"/>
<keyword evidence="5" id="KW-1185">Reference proteome</keyword>
<feature type="region of interest" description="Disordered" evidence="2">
    <location>
        <begin position="1"/>
        <end position="21"/>
    </location>
</feature>
<name>W3X1E1_PESFW</name>
<dbReference type="OrthoDB" id="3454835at2759"/>
<dbReference type="KEGG" id="pfy:PFICI_07353"/>